<dbReference type="GO" id="GO:0008017">
    <property type="term" value="F:microtubule binding"/>
    <property type="evidence" value="ECO:0007669"/>
    <property type="project" value="TreeGrafter"/>
</dbReference>
<reference evidence="7" key="1">
    <citation type="submission" date="2025-08" db="UniProtKB">
        <authorList>
            <consortium name="RefSeq"/>
        </authorList>
    </citation>
    <scope>IDENTIFICATION</scope>
    <source>
        <strain evidence="7">MV-25-SWS-2005</strain>
        <tissue evidence="7">Whole body</tissue>
    </source>
</reference>
<evidence type="ECO:0000256" key="1">
    <source>
        <dbReference type="ARBA" id="ARBA00024332"/>
    </source>
</evidence>
<sequence>MEKQSEGKPFMDANYNLISEAEMLAQQDKYLSRLQDVAASCEYVKRALSQFNQLELERARKEHWDHYVTCSELPRPFDPGEMRTFLVKRRHCADIETEKSVDWTLSVDECSVLNQNIFREDRTRGSLQTKLGVNPGVAYGRDVQMCLDTLKKIEVMLDNQAEVERMSLATQLEVFEVRGDYEREIDSLFDRLTYRVLSMQAVYMKTVDGREATWSYGCKPWTMDIWGLTNAHVRFDQFEIPAMMADLSATGVMVQMPLSVLMDCLTLRCVHTSFDNYSQNAKSYEQAIPECDSYPNAGIADIQQSLMSEWHVQLEMQEMALAAMVRRREQYLELLQLIEERTEQASKRGKEQAQGKNKLPKIVVPKTPKLAPPVPEGMLPDIREAFYQREESDYKEYLNEIYHPQKLNMTADEINLRQHILLGGIYSIMFVRRPMQMQFQKFNVVLHEDGRILHTMPDVVAEMGGGYAMPEFRRTQISQSRKQTPVGSRIRLTTALEARQSNIRLQDNELPYFIVTIQLPQGLCKWCEPLVCQYVTDMVPIEETPAFDGSEVAEDRVNRQMPSPSGLIKPSRDQRSASQPVSNIFRPSQLSILRQSRLEPIQAIFAPILNFDLLKTLTLTEMRNLQKFSFPRIISSFQFPTDFVDEELELKSQEKQKGKALFINRVQDFEEIVERPIREFEFESQHKPERIFPFFDNAQRYMCTEDSLMDQTLHGFLNTLEKIKGQYLERPKDLIRQYVETKEDKREKLAIAETEPTMHVYRRATALSHRKSHHSSKTDVDDSPEKANSSSSSEIEPDGPMKEVVHWTTKHIVSTTFDREANTITFRTDRLGIFGLAFKRYEHFPFRDWSLQPNEENPDEIILQLDTYHVRVFLYITAKGVRGYATDLGSAYTANPVKYLEIVEPISDFRDFRKIFLEKNINIFAENDASFYIGKGYFSIKHVAAELHTYDVMALHCKLIKFYRSSWNRLASRRDIILGMKNAKDPSDYSEVTMRVTPDSAKFVKISELCSDDVNVIRLEYENTWRNVTHFTDLHQAVCSLNASALDMCNKDTLLLFFIRRLLGEIRVLSYS</sequence>
<feature type="region of interest" description="Disordered" evidence="3">
    <location>
        <begin position="549"/>
        <end position="580"/>
    </location>
</feature>
<dbReference type="KEGG" id="dpo:6900382"/>
<name>A0A6I8V056_DROPS</name>
<dbReference type="InterPro" id="IPR022110">
    <property type="entry name" value="CASC1_C"/>
</dbReference>
<feature type="coiled-coil region" evidence="2">
    <location>
        <begin position="321"/>
        <end position="348"/>
    </location>
</feature>
<dbReference type="Proteomes" id="UP000001819">
    <property type="component" value="Chromosome X"/>
</dbReference>
<proteinExistence type="inferred from homology"/>
<keyword evidence="2" id="KW-0175">Coiled coil</keyword>
<evidence type="ECO:0000259" key="5">
    <source>
        <dbReference type="Pfam" id="PF15927"/>
    </source>
</evidence>
<evidence type="ECO:0000313" key="7">
    <source>
        <dbReference type="RefSeq" id="XP_002134775.3"/>
    </source>
</evidence>
<gene>
    <name evidence="7" type="primary">LOC6900382</name>
</gene>
<evidence type="ECO:0000313" key="6">
    <source>
        <dbReference type="Proteomes" id="UP000001819"/>
    </source>
</evidence>
<comment type="similarity">
    <text evidence="1">Belongs to the DNAI7 family.</text>
</comment>
<feature type="region of interest" description="Disordered" evidence="3">
    <location>
        <begin position="766"/>
        <end position="800"/>
    </location>
</feature>
<evidence type="ECO:0000259" key="4">
    <source>
        <dbReference type="Pfam" id="PF12366"/>
    </source>
</evidence>
<feature type="domain" description="IC97/Casc1 N-terminal" evidence="5">
    <location>
        <begin position="29"/>
        <end position="227"/>
    </location>
</feature>
<feature type="compositionally biased region" description="Basic and acidic residues" evidence="3">
    <location>
        <begin position="776"/>
        <end position="785"/>
    </location>
</feature>
<dbReference type="RefSeq" id="XP_002134775.3">
    <property type="nucleotide sequence ID" value="XM_002134739.3"/>
</dbReference>
<organism evidence="6 7">
    <name type="scientific">Drosophila pseudoobscura pseudoobscura</name>
    <name type="common">Fruit fly</name>
    <dbReference type="NCBI Taxonomy" id="46245"/>
    <lineage>
        <taxon>Eukaryota</taxon>
        <taxon>Metazoa</taxon>
        <taxon>Ecdysozoa</taxon>
        <taxon>Arthropoda</taxon>
        <taxon>Hexapoda</taxon>
        <taxon>Insecta</taxon>
        <taxon>Pterygota</taxon>
        <taxon>Neoptera</taxon>
        <taxon>Endopterygota</taxon>
        <taxon>Diptera</taxon>
        <taxon>Brachycera</taxon>
        <taxon>Muscomorpha</taxon>
        <taxon>Ephydroidea</taxon>
        <taxon>Drosophilidae</taxon>
        <taxon>Drosophila</taxon>
        <taxon>Sophophora</taxon>
    </lineage>
</organism>
<keyword evidence="6" id="KW-1185">Reference proteome</keyword>
<dbReference type="AlphaFoldDB" id="A0A6I8V056"/>
<dbReference type="Pfam" id="PF12366">
    <property type="entry name" value="Casc1_C"/>
    <property type="match status" value="1"/>
</dbReference>
<dbReference type="Pfam" id="PF15927">
    <property type="entry name" value="Casc1_N"/>
    <property type="match status" value="1"/>
</dbReference>
<dbReference type="PANTHER" id="PTHR20929:SF11">
    <property type="entry name" value="DYNEIN AXONEMAL INTERMEDIATE CHAIN 7"/>
    <property type="match status" value="1"/>
</dbReference>
<dbReference type="InterPro" id="IPR023247">
    <property type="entry name" value="IC97/Dnai7-like"/>
</dbReference>
<accession>A0A6I8V056</accession>
<dbReference type="InterPro" id="IPR031826">
    <property type="entry name" value="IC97/Casc1_N"/>
</dbReference>
<protein>
    <submittedName>
        <fullName evidence="7">Uncharacterized protein isoform X1</fullName>
    </submittedName>
</protein>
<evidence type="ECO:0000256" key="3">
    <source>
        <dbReference type="SAM" id="MobiDB-lite"/>
    </source>
</evidence>
<dbReference type="PANTHER" id="PTHR20929">
    <property type="entry name" value="LUNG ADENOMA SUSCEPTIBILITY 1-RELATED"/>
    <property type="match status" value="1"/>
</dbReference>
<dbReference type="GO" id="GO:0048487">
    <property type="term" value="F:beta-tubulin binding"/>
    <property type="evidence" value="ECO:0007669"/>
    <property type="project" value="TreeGrafter"/>
</dbReference>
<evidence type="ECO:0000256" key="2">
    <source>
        <dbReference type="SAM" id="Coils"/>
    </source>
</evidence>
<dbReference type="InParanoid" id="A0A6I8V056"/>
<feature type="domain" description="CASC1 C-terminal" evidence="4">
    <location>
        <begin position="803"/>
        <end position="1024"/>
    </location>
</feature>